<proteinExistence type="predicted"/>
<accession>A0ACB0IPR2</accession>
<evidence type="ECO:0000313" key="1">
    <source>
        <dbReference type="EMBL" id="CAJ2633852.1"/>
    </source>
</evidence>
<dbReference type="Proteomes" id="UP001177021">
    <property type="component" value="Unassembled WGS sequence"/>
</dbReference>
<organism evidence="1 2">
    <name type="scientific">Trifolium pratense</name>
    <name type="common">Red clover</name>
    <dbReference type="NCBI Taxonomy" id="57577"/>
    <lineage>
        <taxon>Eukaryota</taxon>
        <taxon>Viridiplantae</taxon>
        <taxon>Streptophyta</taxon>
        <taxon>Embryophyta</taxon>
        <taxon>Tracheophyta</taxon>
        <taxon>Spermatophyta</taxon>
        <taxon>Magnoliopsida</taxon>
        <taxon>eudicotyledons</taxon>
        <taxon>Gunneridae</taxon>
        <taxon>Pentapetalae</taxon>
        <taxon>rosids</taxon>
        <taxon>fabids</taxon>
        <taxon>Fabales</taxon>
        <taxon>Fabaceae</taxon>
        <taxon>Papilionoideae</taxon>
        <taxon>50 kb inversion clade</taxon>
        <taxon>NPAAA clade</taxon>
        <taxon>Hologalegina</taxon>
        <taxon>IRL clade</taxon>
        <taxon>Trifolieae</taxon>
        <taxon>Trifolium</taxon>
    </lineage>
</organism>
<dbReference type="EMBL" id="CASHSV030000002">
    <property type="protein sequence ID" value="CAJ2633852.1"/>
    <property type="molecule type" value="Genomic_DNA"/>
</dbReference>
<keyword evidence="2" id="KW-1185">Reference proteome</keyword>
<reference evidence="1" key="1">
    <citation type="submission" date="2023-10" db="EMBL/GenBank/DDBJ databases">
        <authorList>
            <person name="Rodriguez Cubillos JULIANA M."/>
            <person name="De Vega J."/>
        </authorList>
    </citation>
    <scope>NUCLEOTIDE SEQUENCE</scope>
</reference>
<gene>
    <name evidence="1" type="ORF">MILVUS5_LOCUS4879</name>
</gene>
<name>A0ACB0IPR2_TRIPR</name>
<protein>
    <submittedName>
        <fullName evidence="1">Uncharacterized protein</fullName>
    </submittedName>
</protein>
<comment type="caution">
    <text evidence="1">The sequence shown here is derived from an EMBL/GenBank/DDBJ whole genome shotgun (WGS) entry which is preliminary data.</text>
</comment>
<sequence>MIHDQVTNLNKTMIKIINPLFFLCLITSIIGNKVDGMHSALDEDYERHLNLINKARVTSIQTKSGNIVDCVDINKQPAFDHPLLKNQTLQIKSSIKISPTKSIYGLEKVRCPKGTVPIQRITKDDLIRGKSLFNEISQLTDNGVVTHSAHVYLQYKFSPYYGVTGIGSVYNPKVVNGQSSAGHVFVSGDGMNKIYAGWHVSPKLYNDDKTHLYILWTPDNFKSGCYNLLCSGFIQTDETYHIGAPIAKTSTYGGEMVEMPISIYKDEHDNWVVRLVDRDIGHFPKAIFSNFNTAHQVAWGGSTSTPAGVASPPMGSGDRPNDDFIYGAYFREVGFRAINGVYNGPPDDFADTYDDGPGCYGVAYYGDQKGEVGYSLMFGGPGGANCNR</sequence>
<evidence type="ECO:0000313" key="2">
    <source>
        <dbReference type="Proteomes" id="UP001177021"/>
    </source>
</evidence>